<organism evidence="2 3">
    <name type="scientific">Tremella mesenterica</name>
    <name type="common">Jelly fungus</name>
    <dbReference type="NCBI Taxonomy" id="5217"/>
    <lineage>
        <taxon>Eukaryota</taxon>
        <taxon>Fungi</taxon>
        <taxon>Dikarya</taxon>
        <taxon>Basidiomycota</taxon>
        <taxon>Agaricomycotina</taxon>
        <taxon>Tremellomycetes</taxon>
        <taxon>Tremellales</taxon>
        <taxon>Tremellaceae</taxon>
        <taxon>Tremella</taxon>
    </lineage>
</organism>
<evidence type="ECO:0000313" key="3">
    <source>
        <dbReference type="Proteomes" id="UP000289152"/>
    </source>
</evidence>
<feature type="compositionally biased region" description="Basic and acidic residues" evidence="1">
    <location>
        <begin position="408"/>
        <end position="418"/>
    </location>
</feature>
<comment type="caution">
    <text evidence="2">The sequence shown here is derived from an EMBL/GenBank/DDBJ whole genome shotgun (WGS) entry which is preliminary data.</text>
</comment>
<feature type="region of interest" description="Disordered" evidence="1">
    <location>
        <begin position="406"/>
        <end position="432"/>
    </location>
</feature>
<evidence type="ECO:0000313" key="2">
    <source>
        <dbReference type="EMBL" id="RXK34707.1"/>
    </source>
</evidence>
<feature type="compositionally biased region" description="Basic and acidic residues" evidence="1">
    <location>
        <begin position="94"/>
        <end position="113"/>
    </location>
</feature>
<gene>
    <name evidence="2" type="ORF">M231_08040</name>
</gene>
<accession>A0A4Q1B9S0</accession>
<protein>
    <recommendedName>
        <fullName evidence="4">F-box domain-containing protein</fullName>
    </recommendedName>
</protein>
<keyword evidence="3" id="KW-1185">Reference proteome</keyword>
<dbReference type="VEuPathDB" id="FungiDB:TREMEDRAFT_73246"/>
<feature type="region of interest" description="Disordered" evidence="1">
    <location>
        <begin position="54"/>
        <end position="115"/>
    </location>
</feature>
<dbReference type="AlphaFoldDB" id="A0A4Q1B9S0"/>
<evidence type="ECO:0008006" key="4">
    <source>
        <dbReference type="Google" id="ProtNLM"/>
    </source>
</evidence>
<dbReference type="InParanoid" id="A0A4Q1B9S0"/>
<proteinExistence type="predicted"/>
<name>A0A4Q1B9S0_TREME</name>
<sequence>MSEESFEVFNSGEGESDSLFHVSNWDLPLKTNVEIFESRRRLKILSDLIPDQEDFSDPTSLTPIPHVSRLSPSDPNDPEDSAAFDPKNTSHPSNRFEQRSSQHHSVSSEDERSISTFTAPRLGPELLRRIISFCPPSTLSVLLRTNQSLFLLSSQHLYHTIDLRLPESHPNSGTYKRWTNQIIGWDLPSNSNLKLLLLSQTRILEFAALHPTHPKIEPHLTLSIFPKCHIVRLLAWTGFVGCDNRFCSLFEGCKAERVVLDTEDGDPDAIPYRTIHFPSHKLENVKVMVVLLRSPHRLPLALTRTRLQEFLGLCPNLERLDIGLVTVKDETWEMGHDAMRKRAGERAMGLGKFVGCLCVDSPGVEVRVVNADNVQAGLVSDVGGMKGMVEKEMKILQRGIKVNARVGQEQEERTKGEEGGDVPSVGGKGKERVVEPREPTFITMEDFLQEEGYDWAGVFQYASGRPMV</sequence>
<evidence type="ECO:0000256" key="1">
    <source>
        <dbReference type="SAM" id="MobiDB-lite"/>
    </source>
</evidence>
<dbReference type="EMBL" id="SDIL01000213">
    <property type="protein sequence ID" value="RXK34707.1"/>
    <property type="molecule type" value="Genomic_DNA"/>
</dbReference>
<dbReference type="Proteomes" id="UP000289152">
    <property type="component" value="Unassembled WGS sequence"/>
</dbReference>
<reference evidence="2 3" key="1">
    <citation type="submission" date="2016-06" db="EMBL/GenBank/DDBJ databases">
        <title>Evolution of pathogenesis and genome organization in the Tremellales.</title>
        <authorList>
            <person name="Cuomo C."/>
            <person name="Litvintseva A."/>
            <person name="Heitman J."/>
            <person name="Chen Y."/>
            <person name="Sun S."/>
            <person name="Springer D."/>
            <person name="Dromer F."/>
            <person name="Young S."/>
            <person name="Zeng Q."/>
            <person name="Chapman S."/>
            <person name="Gujja S."/>
            <person name="Saif S."/>
            <person name="Birren B."/>
        </authorList>
    </citation>
    <scope>NUCLEOTIDE SEQUENCE [LARGE SCALE GENOMIC DNA]</scope>
    <source>
        <strain evidence="2 3">ATCC 28783</strain>
    </source>
</reference>